<dbReference type="NCBIfam" id="TIGR00797">
    <property type="entry name" value="matE"/>
    <property type="match status" value="1"/>
</dbReference>
<gene>
    <name evidence="11" type="ORF">SAMN00790413_05455</name>
</gene>
<dbReference type="EMBL" id="FWWU01000004">
    <property type="protein sequence ID" value="SMB80236.1"/>
    <property type="molecule type" value="Genomic_DNA"/>
</dbReference>
<keyword evidence="5 10" id="KW-0812">Transmembrane</keyword>
<dbReference type="OrthoDB" id="9780160at2"/>
<keyword evidence="2" id="KW-0813">Transport</keyword>
<reference evidence="11 12" key="1">
    <citation type="submission" date="2017-04" db="EMBL/GenBank/DDBJ databases">
        <authorList>
            <person name="Afonso C.L."/>
            <person name="Miller P.J."/>
            <person name="Scott M.A."/>
            <person name="Spackman E."/>
            <person name="Goraichik I."/>
            <person name="Dimitrov K.M."/>
            <person name="Suarez D.L."/>
            <person name="Swayne D.E."/>
        </authorList>
    </citation>
    <scope>NUCLEOTIDE SEQUENCE [LARGE SCALE GENOMIC DNA]</scope>
    <source>
        <strain evidence="11 12">KR-140</strain>
    </source>
</reference>
<evidence type="ECO:0000256" key="6">
    <source>
        <dbReference type="ARBA" id="ARBA00022989"/>
    </source>
</evidence>
<feature type="transmembrane region" description="Helical" evidence="10">
    <location>
        <begin position="58"/>
        <end position="79"/>
    </location>
</feature>
<protein>
    <recommendedName>
        <fullName evidence="9">Multidrug-efflux transporter</fullName>
    </recommendedName>
</protein>
<evidence type="ECO:0000256" key="5">
    <source>
        <dbReference type="ARBA" id="ARBA00022692"/>
    </source>
</evidence>
<dbReference type="PANTHER" id="PTHR43298:SF2">
    <property type="entry name" value="FMN_FAD EXPORTER YEEO-RELATED"/>
    <property type="match status" value="1"/>
</dbReference>
<evidence type="ECO:0000256" key="7">
    <source>
        <dbReference type="ARBA" id="ARBA00023065"/>
    </source>
</evidence>
<dbReference type="Proteomes" id="UP000192582">
    <property type="component" value="Unassembled WGS sequence"/>
</dbReference>
<dbReference type="InterPro" id="IPR050222">
    <property type="entry name" value="MATE_MdtK"/>
</dbReference>
<feature type="transmembrane region" description="Helical" evidence="10">
    <location>
        <begin position="360"/>
        <end position="380"/>
    </location>
</feature>
<evidence type="ECO:0000256" key="4">
    <source>
        <dbReference type="ARBA" id="ARBA00022475"/>
    </source>
</evidence>
<feature type="transmembrane region" description="Helical" evidence="10">
    <location>
        <begin position="135"/>
        <end position="156"/>
    </location>
</feature>
<feature type="transmembrane region" description="Helical" evidence="10">
    <location>
        <begin position="429"/>
        <end position="450"/>
    </location>
</feature>
<feature type="transmembrane region" description="Helical" evidence="10">
    <location>
        <begin position="401"/>
        <end position="423"/>
    </location>
</feature>
<keyword evidence="4" id="KW-1003">Cell membrane</keyword>
<sequence length="473" mass="47601">MNAGPPPLASPPEFRAELGALVRLAGPVVVSQFASNALALVSTAVIGRLGEGPLAAAAYANATYYLVFIVLIGVMLSVGPRAAQAHGAGNAAGVGQTLRAGLWLALGLALVALPLMWGVAALLPRFAPEGIRADLAATYLRVYALGMWPVLAFTALRGTLEGTGQPRVVTATALGGVALVSLLSPALAFGWGPLPALGLGGAAAASAVASWVMALTLLPITLRRAPHAPDGPARPAEALRSEVAALLRLGWPIGLTLGAEGGMFSVTALLMARFGGEALAAHNVALQVITAVFMIPLGLATATGIRVAHAAGAGAWAGARRAGLTGIGLAAGVMLGFAALELLAPRAVLGVFVNVRDAGNAGLLGTAAGLLAIAALFQTVDGVQVTANAALRGLHDTRAPLLISLGAYWVVGLGLGSWLAFGLELGPRGLWFGLTAGLFTAAAALLGRFLHRTRPRQNGEQAGQIPDGSTRGT</sequence>
<feature type="transmembrane region" description="Helical" evidence="10">
    <location>
        <begin position="100"/>
        <end position="123"/>
    </location>
</feature>
<dbReference type="GO" id="GO:0015297">
    <property type="term" value="F:antiporter activity"/>
    <property type="evidence" value="ECO:0007669"/>
    <property type="project" value="UniProtKB-KW"/>
</dbReference>
<evidence type="ECO:0000256" key="2">
    <source>
        <dbReference type="ARBA" id="ARBA00022448"/>
    </source>
</evidence>
<dbReference type="GO" id="GO:0042910">
    <property type="term" value="F:xenobiotic transmembrane transporter activity"/>
    <property type="evidence" value="ECO:0007669"/>
    <property type="project" value="InterPro"/>
</dbReference>
<evidence type="ECO:0000256" key="9">
    <source>
        <dbReference type="ARBA" id="ARBA00031636"/>
    </source>
</evidence>
<proteinExistence type="predicted"/>
<evidence type="ECO:0000313" key="12">
    <source>
        <dbReference type="Proteomes" id="UP000192582"/>
    </source>
</evidence>
<feature type="transmembrane region" description="Helical" evidence="10">
    <location>
        <begin position="249"/>
        <end position="272"/>
    </location>
</feature>
<evidence type="ECO:0000313" key="11">
    <source>
        <dbReference type="EMBL" id="SMB80236.1"/>
    </source>
</evidence>
<keyword evidence="6 10" id="KW-1133">Transmembrane helix</keyword>
<feature type="transmembrane region" description="Helical" evidence="10">
    <location>
        <begin position="322"/>
        <end position="340"/>
    </location>
</feature>
<keyword evidence="12" id="KW-1185">Reference proteome</keyword>
<dbReference type="GO" id="GO:0005886">
    <property type="term" value="C:plasma membrane"/>
    <property type="evidence" value="ECO:0007669"/>
    <property type="project" value="UniProtKB-SubCell"/>
</dbReference>
<dbReference type="PIRSF" id="PIRSF006603">
    <property type="entry name" value="DinF"/>
    <property type="match status" value="1"/>
</dbReference>
<keyword evidence="7" id="KW-0406">Ion transport</keyword>
<accession>A0A1W1UGL2</accession>
<dbReference type="InterPro" id="IPR002528">
    <property type="entry name" value="MATE_fam"/>
</dbReference>
<feature type="transmembrane region" description="Helical" evidence="10">
    <location>
        <begin position="168"/>
        <end position="191"/>
    </location>
</feature>
<dbReference type="PANTHER" id="PTHR43298">
    <property type="entry name" value="MULTIDRUG RESISTANCE PROTEIN NORM-RELATED"/>
    <property type="match status" value="1"/>
</dbReference>
<feature type="transmembrane region" description="Helical" evidence="10">
    <location>
        <begin position="284"/>
        <end position="302"/>
    </location>
</feature>
<dbReference type="InterPro" id="IPR048279">
    <property type="entry name" value="MdtK-like"/>
</dbReference>
<keyword evidence="8 10" id="KW-0472">Membrane</keyword>
<dbReference type="STRING" id="695939.SAMN00790413_05455"/>
<comment type="subcellular location">
    <subcellularLocation>
        <location evidence="1">Cell membrane</location>
        <topology evidence="1">Multi-pass membrane protein</topology>
    </subcellularLocation>
</comment>
<evidence type="ECO:0000256" key="8">
    <source>
        <dbReference type="ARBA" id="ARBA00023136"/>
    </source>
</evidence>
<dbReference type="RefSeq" id="WP_084045673.1">
    <property type="nucleotide sequence ID" value="NZ_FWWU01000004.1"/>
</dbReference>
<dbReference type="AlphaFoldDB" id="A0A1W1UGL2"/>
<name>A0A1W1UGL2_9DEIO</name>
<keyword evidence="3" id="KW-0050">Antiport</keyword>
<evidence type="ECO:0000256" key="10">
    <source>
        <dbReference type="SAM" id="Phobius"/>
    </source>
</evidence>
<evidence type="ECO:0000256" key="1">
    <source>
        <dbReference type="ARBA" id="ARBA00004651"/>
    </source>
</evidence>
<dbReference type="GO" id="GO:0006811">
    <property type="term" value="P:monoatomic ion transport"/>
    <property type="evidence" value="ECO:0007669"/>
    <property type="project" value="UniProtKB-KW"/>
</dbReference>
<organism evidence="11 12">
    <name type="scientific">Deinococcus hopiensis KR-140</name>
    <dbReference type="NCBI Taxonomy" id="695939"/>
    <lineage>
        <taxon>Bacteria</taxon>
        <taxon>Thermotogati</taxon>
        <taxon>Deinococcota</taxon>
        <taxon>Deinococci</taxon>
        <taxon>Deinococcales</taxon>
        <taxon>Deinococcaceae</taxon>
        <taxon>Deinococcus</taxon>
    </lineage>
</organism>
<dbReference type="Pfam" id="PF01554">
    <property type="entry name" value="MatE"/>
    <property type="match status" value="2"/>
</dbReference>
<evidence type="ECO:0000256" key="3">
    <source>
        <dbReference type="ARBA" id="ARBA00022449"/>
    </source>
</evidence>
<feature type="transmembrane region" description="Helical" evidence="10">
    <location>
        <begin position="197"/>
        <end position="218"/>
    </location>
</feature>